<keyword evidence="3" id="KW-1185">Reference proteome</keyword>
<accession>A0ABC8RQ87</accession>
<feature type="non-terminal residue" evidence="2">
    <location>
        <position position="56"/>
    </location>
</feature>
<feature type="compositionally biased region" description="Basic and acidic residues" evidence="1">
    <location>
        <begin position="40"/>
        <end position="56"/>
    </location>
</feature>
<feature type="non-terminal residue" evidence="2">
    <location>
        <position position="1"/>
    </location>
</feature>
<feature type="region of interest" description="Disordered" evidence="1">
    <location>
        <begin position="25"/>
        <end position="56"/>
    </location>
</feature>
<sequence length="56" mass="6263">KQEKLGHVTWGQVCSTSEVNLIQKEKSSGLSRPKALSKQGDIREGTSRNEILPRKE</sequence>
<evidence type="ECO:0000313" key="2">
    <source>
        <dbReference type="EMBL" id="CAK9146977.1"/>
    </source>
</evidence>
<dbReference type="AlphaFoldDB" id="A0ABC8RQ87"/>
<gene>
    <name evidence="2" type="ORF">ILEXP_LOCUS14854</name>
</gene>
<organism evidence="2 3">
    <name type="scientific">Ilex paraguariensis</name>
    <name type="common">yerba mate</name>
    <dbReference type="NCBI Taxonomy" id="185542"/>
    <lineage>
        <taxon>Eukaryota</taxon>
        <taxon>Viridiplantae</taxon>
        <taxon>Streptophyta</taxon>
        <taxon>Embryophyta</taxon>
        <taxon>Tracheophyta</taxon>
        <taxon>Spermatophyta</taxon>
        <taxon>Magnoliopsida</taxon>
        <taxon>eudicotyledons</taxon>
        <taxon>Gunneridae</taxon>
        <taxon>Pentapetalae</taxon>
        <taxon>asterids</taxon>
        <taxon>campanulids</taxon>
        <taxon>Aquifoliales</taxon>
        <taxon>Aquifoliaceae</taxon>
        <taxon>Ilex</taxon>
    </lineage>
</organism>
<dbReference type="Proteomes" id="UP001642360">
    <property type="component" value="Unassembled WGS sequence"/>
</dbReference>
<comment type="caution">
    <text evidence="2">The sequence shown here is derived from an EMBL/GenBank/DDBJ whole genome shotgun (WGS) entry which is preliminary data.</text>
</comment>
<name>A0ABC8RQ87_9AQUA</name>
<protein>
    <submittedName>
        <fullName evidence="2">Uncharacterized protein</fullName>
    </submittedName>
</protein>
<proteinExistence type="predicted"/>
<dbReference type="EMBL" id="CAUOFW020001632">
    <property type="protein sequence ID" value="CAK9146977.1"/>
    <property type="molecule type" value="Genomic_DNA"/>
</dbReference>
<evidence type="ECO:0000256" key="1">
    <source>
        <dbReference type="SAM" id="MobiDB-lite"/>
    </source>
</evidence>
<evidence type="ECO:0000313" key="3">
    <source>
        <dbReference type="Proteomes" id="UP001642360"/>
    </source>
</evidence>
<reference evidence="2 3" key="1">
    <citation type="submission" date="2024-02" db="EMBL/GenBank/DDBJ databases">
        <authorList>
            <person name="Vignale AGUSTIN F."/>
            <person name="Sosa J E."/>
            <person name="Modenutti C."/>
        </authorList>
    </citation>
    <scope>NUCLEOTIDE SEQUENCE [LARGE SCALE GENOMIC DNA]</scope>
</reference>